<dbReference type="AlphaFoldDB" id="A0A650EJJ8"/>
<dbReference type="EMBL" id="MN577570">
    <property type="protein sequence ID" value="QGT49726.1"/>
    <property type="molecule type" value="Genomic_DNA"/>
</dbReference>
<reference evidence="1" key="1">
    <citation type="journal article" date="2020" name="J. ISSAAS">
        <title>Lactobacilli and other gastrointestinal microbiota of Peromyscus leucopus, reservoir host for agents of Lyme disease and other zoonoses in North America.</title>
        <authorList>
            <person name="Milovic A."/>
            <person name="Bassam K."/>
            <person name="Shao H."/>
            <person name="Chatzistamou I."/>
            <person name="Tufts D.M."/>
            <person name="Diuk-Wasser M."/>
            <person name="Barbour A.G."/>
        </authorList>
    </citation>
    <scope>NUCLEOTIDE SEQUENCE</scope>
    <source>
        <strain evidence="1">LL20</strain>
    </source>
</reference>
<accession>A0A650EJJ8</accession>
<protein>
    <submittedName>
        <fullName evidence="1">Uncharacterized protein</fullName>
    </submittedName>
</protein>
<gene>
    <name evidence="1" type="ORF">Melaina855_1130</name>
</gene>
<sequence>MMTKEVNEWIRRVETGNYSSWEIMEEFAHFAKYLTKEELEQIKKRIGKSIKH</sequence>
<name>A0A650EJJ8_9BACT</name>
<organism evidence="1">
    <name type="scientific">uncultured Candidatus Melainabacteria bacterium</name>
    <dbReference type="NCBI Taxonomy" id="2682970"/>
    <lineage>
        <taxon>Bacteria</taxon>
        <taxon>Bacillati</taxon>
        <taxon>Candidatus Melainabacteria</taxon>
        <taxon>environmental samples</taxon>
    </lineage>
</organism>
<proteinExistence type="predicted"/>
<evidence type="ECO:0000313" key="1">
    <source>
        <dbReference type="EMBL" id="QGT49726.1"/>
    </source>
</evidence>